<keyword evidence="3" id="KW-1185">Reference proteome</keyword>
<name>A0ABP9FHI3_9GAMM</name>
<gene>
    <name evidence="2" type="ORF">GCM10023333_42000</name>
</gene>
<dbReference type="RefSeq" id="WP_345337490.1">
    <property type="nucleotide sequence ID" value="NZ_BAABJZ010000107.1"/>
</dbReference>
<keyword evidence="1" id="KW-0812">Transmembrane</keyword>
<comment type="caution">
    <text evidence="2">The sequence shown here is derived from an EMBL/GenBank/DDBJ whole genome shotgun (WGS) entry which is preliminary data.</text>
</comment>
<organism evidence="2 3">
    <name type="scientific">Ferrimonas pelagia</name>
    <dbReference type="NCBI Taxonomy" id="1177826"/>
    <lineage>
        <taxon>Bacteria</taxon>
        <taxon>Pseudomonadati</taxon>
        <taxon>Pseudomonadota</taxon>
        <taxon>Gammaproteobacteria</taxon>
        <taxon>Alteromonadales</taxon>
        <taxon>Ferrimonadaceae</taxon>
        <taxon>Ferrimonas</taxon>
    </lineage>
</organism>
<dbReference type="Proteomes" id="UP001499988">
    <property type="component" value="Unassembled WGS sequence"/>
</dbReference>
<proteinExistence type="predicted"/>
<evidence type="ECO:0000313" key="2">
    <source>
        <dbReference type="EMBL" id="GAA4903391.1"/>
    </source>
</evidence>
<keyword evidence="1" id="KW-1133">Transmembrane helix</keyword>
<dbReference type="EMBL" id="BAABJZ010000107">
    <property type="protein sequence ID" value="GAA4903391.1"/>
    <property type="molecule type" value="Genomic_DNA"/>
</dbReference>
<feature type="transmembrane region" description="Helical" evidence="1">
    <location>
        <begin position="7"/>
        <end position="25"/>
    </location>
</feature>
<keyword evidence="1" id="KW-0472">Membrane</keyword>
<sequence length="55" mass="5764">MNVKDVIAIIITIAVGLGVFVTVKAEGLTNWPFVVVGIAVIGLVMLGALGREEQK</sequence>
<accession>A0ABP9FHI3</accession>
<evidence type="ECO:0000313" key="3">
    <source>
        <dbReference type="Proteomes" id="UP001499988"/>
    </source>
</evidence>
<reference evidence="3" key="1">
    <citation type="journal article" date="2019" name="Int. J. Syst. Evol. Microbiol.">
        <title>The Global Catalogue of Microorganisms (GCM) 10K type strain sequencing project: providing services to taxonomists for standard genome sequencing and annotation.</title>
        <authorList>
            <consortium name="The Broad Institute Genomics Platform"/>
            <consortium name="The Broad Institute Genome Sequencing Center for Infectious Disease"/>
            <person name="Wu L."/>
            <person name="Ma J."/>
        </authorList>
    </citation>
    <scope>NUCLEOTIDE SEQUENCE [LARGE SCALE GENOMIC DNA]</scope>
    <source>
        <strain evidence="3">JCM 18401</strain>
    </source>
</reference>
<feature type="transmembrane region" description="Helical" evidence="1">
    <location>
        <begin position="31"/>
        <end position="49"/>
    </location>
</feature>
<evidence type="ECO:0000256" key="1">
    <source>
        <dbReference type="SAM" id="Phobius"/>
    </source>
</evidence>
<protein>
    <submittedName>
        <fullName evidence="2">Uncharacterized protein</fullName>
    </submittedName>
</protein>